<keyword evidence="3" id="KW-0808">Transferase</keyword>
<dbReference type="InterPro" id="IPR011009">
    <property type="entry name" value="Kinase-like_dom_sf"/>
</dbReference>
<evidence type="ECO:0000259" key="10">
    <source>
        <dbReference type="PROSITE" id="PS50011"/>
    </source>
</evidence>
<evidence type="ECO:0000256" key="4">
    <source>
        <dbReference type="ARBA" id="ARBA00022741"/>
    </source>
</evidence>
<evidence type="ECO:0000256" key="7">
    <source>
        <dbReference type="ARBA" id="ARBA00047899"/>
    </source>
</evidence>
<dbReference type="InterPro" id="IPR008629">
    <property type="entry name" value="GUN4-like"/>
</dbReference>
<dbReference type="Pfam" id="PF00069">
    <property type="entry name" value="Pkinase"/>
    <property type="match status" value="1"/>
</dbReference>
<feature type="binding site" evidence="9">
    <location>
        <position position="62"/>
    </location>
    <ligand>
        <name>ATP</name>
        <dbReference type="ChEBI" id="CHEBI:30616"/>
    </ligand>
</feature>
<dbReference type="Proteomes" id="UP000641646">
    <property type="component" value="Unassembled WGS sequence"/>
</dbReference>
<comment type="caution">
    <text evidence="11">The sequence shown here is derived from an EMBL/GenBank/DDBJ whole genome shotgun (WGS) entry which is preliminary data.</text>
</comment>
<reference evidence="11" key="1">
    <citation type="journal article" date="2015" name="ISME J.">
        <title>Draft Genome Sequence of Streptomyces incarnatus NRRL8089, which Produces the Nucleoside Antibiotic Sinefungin.</title>
        <authorList>
            <person name="Oshima K."/>
            <person name="Hattori M."/>
            <person name="Shimizu H."/>
            <person name="Fukuda K."/>
            <person name="Nemoto M."/>
            <person name="Inagaki K."/>
            <person name="Tamura T."/>
        </authorList>
    </citation>
    <scope>NUCLEOTIDE SEQUENCE</scope>
    <source>
        <strain evidence="11">FACHB-1375</strain>
    </source>
</reference>
<dbReference type="Gene3D" id="1.10.10.1770">
    <property type="entry name" value="Gun4-like"/>
    <property type="match status" value="1"/>
</dbReference>
<dbReference type="GO" id="GO:0004674">
    <property type="term" value="F:protein serine/threonine kinase activity"/>
    <property type="evidence" value="ECO:0007669"/>
    <property type="project" value="UniProtKB-KW"/>
</dbReference>
<evidence type="ECO:0000256" key="5">
    <source>
        <dbReference type="ARBA" id="ARBA00022777"/>
    </source>
</evidence>
<dbReference type="SUPFAM" id="SSF140869">
    <property type="entry name" value="GUN4-like"/>
    <property type="match status" value="1"/>
</dbReference>
<evidence type="ECO:0000256" key="6">
    <source>
        <dbReference type="ARBA" id="ARBA00022840"/>
    </source>
</evidence>
<dbReference type="InterPro" id="IPR037215">
    <property type="entry name" value="GUN4-like_sf"/>
</dbReference>
<feature type="domain" description="Protein kinase" evidence="10">
    <location>
        <begin position="31"/>
        <end position="297"/>
    </location>
</feature>
<dbReference type="GO" id="GO:0005524">
    <property type="term" value="F:ATP binding"/>
    <property type="evidence" value="ECO:0007669"/>
    <property type="project" value="UniProtKB-UniRule"/>
</dbReference>
<evidence type="ECO:0000256" key="3">
    <source>
        <dbReference type="ARBA" id="ARBA00022679"/>
    </source>
</evidence>
<protein>
    <recommendedName>
        <fullName evidence="1">non-specific serine/threonine protein kinase</fullName>
        <ecNumber evidence="1">2.7.11.1</ecNumber>
    </recommendedName>
</protein>
<dbReference type="SMART" id="SM00220">
    <property type="entry name" value="S_TKc"/>
    <property type="match status" value="1"/>
</dbReference>
<dbReference type="PANTHER" id="PTHR24363">
    <property type="entry name" value="SERINE/THREONINE PROTEIN KINASE"/>
    <property type="match status" value="1"/>
</dbReference>
<dbReference type="PROSITE" id="PS00107">
    <property type="entry name" value="PROTEIN_KINASE_ATP"/>
    <property type="match status" value="1"/>
</dbReference>
<evidence type="ECO:0000256" key="1">
    <source>
        <dbReference type="ARBA" id="ARBA00012513"/>
    </source>
</evidence>
<dbReference type="CDD" id="cd16383">
    <property type="entry name" value="GUN4"/>
    <property type="match status" value="1"/>
</dbReference>
<dbReference type="Gene3D" id="1.10.510.10">
    <property type="entry name" value="Transferase(Phosphotransferase) domain 1"/>
    <property type="match status" value="1"/>
</dbReference>
<evidence type="ECO:0000313" key="11">
    <source>
        <dbReference type="EMBL" id="MBD2180023.1"/>
    </source>
</evidence>
<name>A0A926ZEF9_9CYAN</name>
<reference evidence="11" key="2">
    <citation type="submission" date="2020-08" db="EMBL/GenBank/DDBJ databases">
        <authorList>
            <person name="Chen M."/>
            <person name="Teng W."/>
            <person name="Zhao L."/>
            <person name="Hu C."/>
            <person name="Zhou Y."/>
            <person name="Han B."/>
            <person name="Song L."/>
            <person name="Shu W."/>
        </authorList>
    </citation>
    <scope>NUCLEOTIDE SEQUENCE</scope>
    <source>
        <strain evidence="11">FACHB-1375</strain>
    </source>
</reference>
<dbReference type="Pfam" id="PF05419">
    <property type="entry name" value="GUN4"/>
    <property type="match status" value="1"/>
</dbReference>
<dbReference type="Gene3D" id="3.30.200.20">
    <property type="entry name" value="Phosphorylase Kinase, domain 1"/>
    <property type="match status" value="1"/>
</dbReference>
<keyword evidence="4 9" id="KW-0547">Nucleotide-binding</keyword>
<dbReference type="EC" id="2.7.11.1" evidence="1"/>
<proteinExistence type="predicted"/>
<dbReference type="InterPro" id="IPR017441">
    <property type="entry name" value="Protein_kinase_ATP_BS"/>
</dbReference>
<dbReference type="Gene3D" id="1.25.40.620">
    <property type="match status" value="1"/>
</dbReference>
<keyword evidence="6 9" id="KW-0067">ATP-binding</keyword>
<evidence type="ECO:0000256" key="8">
    <source>
        <dbReference type="ARBA" id="ARBA00048679"/>
    </source>
</evidence>
<sequence>MCQNWYQPTIRVTASRRGGNPMQGKTLGGRYQIISHLGGGGFGTTFLAVDRHLPGNPQCVVKQLKPKTADNPSALQAARRLFNREAEVLYQLGNHDRIPRLFAHFEEEQEFYLVQEFIAGYELKRELSAGQQLNEAQVIVLLRDILEILVFVHQQNVIHRDIKPSNLIRRRLDGKLVLIDFGAVKQFGSQVITSEGETSLTIAVGSPGYMPNEQMAGKPRFSSDIFAVGIIGIQAATGLNARQLPEDPRTCEIVWRNFVQVSSEFADVLDKMVRYDFRQRYQSADEALSALNSVPTTALTANIAIPLTDVSSDINSLPTETIAPDDLSSECGIDYSRLRNLLATREWQEADRETTAIVLRICDRSSEKWLRQEDIKKLPCADLLTIDRLWVKYSQGRFGFSVQTSIWKDVGGTWNAEYEIYCCFSKYVGWGNGINTWVASTKDLTFNSTAPSGHLPGGMLDWLWFKYREVAPDGAAFEKWWNILSALASKLQKCQPRSRN</sequence>
<dbReference type="EMBL" id="JACJPW010000004">
    <property type="protein sequence ID" value="MBD2180023.1"/>
    <property type="molecule type" value="Genomic_DNA"/>
</dbReference>
<dbReference type="InterPro" id="IPR000719">
    <property type="entry name" value="Prot_kinase_dom"/>
</dbReference>
<accession>A0A926ZEF9</accession>
<gene>
    <name evidence="11" type="ORF">H6G03_02655</name>
</gene>
<dbReference type="PROSITE" id="PS50011">
    <property type="entry name" value="PROTEIN_KINASE_DOM"/>
    <property type="match status" value="1"/>
</dbReference>
<dbReference type="RefSeq" id="WP_190461800.1">
    <property type="nucleotide sequence ID" value="NZ_JACJPW010000004.1"/>
</dbReference>
<evidence type="ECO:0000313" key="12">
    <source>
        <dbReference type="Proteomes" id="UP000641646"/>
    </source>
</evidence>
<evidence type="ECO:0000256" key="2">
    <source>
        <dbReference type="ARBA" id="ARBA00022527"/>
    </source>
</evidence>
<keyword evidence="2" id="KW-0723">Serine/threonine-protein kinase</keyword>
<keyword evidence="12" id="KW-1185">Reference proteome</keyword>
<dbReference type="PANTHER" id="PTHR24363:SF0">
    <property type="entry name" value="SERINE_THREONINE KINASE LIKE DOMAIN CONTAINING 1"/>
    <property type="match status" value="1"/>
</dbReference>
<organism evidence="11 12">
    <name type="scientific">Aerosakkonema funiforme FACHB-1375</name>
    <dbReference type="NCBI Taxonomy" id="2949571"/>
    <lineage>
        <taxon>Bacteria</taxon>
        <taxon>Bacillati</taxon>
        <taxon>Cyanobacteriota</taxon>
        <taxon>Cyanophyceae</taxon>
        <taxon>Oscillatoriophycideae</taxon>
        <taxon>Aerosakkonematales</taxon>
        <taxon>Aerosakkonemataceae</taxon>
        <taxon>Aerosakkonema</taxon>
    </lineage>
</organism>
<keyword evidence="5" id="KW-0418">Kinase</keyword>
<comment type="catalytic activity">
    <reaction evidence="8">
        <text>L-seryl-[protein] + ATP = O-phospho-L-seryl-[protein] + ADP + H(+)</text>
        <dbReference type="Rhea" id="RHEA:17989"/>
        <dbReference type="Rhea" id="RHEA-COMP:9863"/>
        <dbReference type="Rhea" id="RHEA-COMP:11604"/>
        <dbReference type="ChEBI" id="CHEBI:15378"/>
        <dbReference type="ChEBI" id="CHEBI:29999"/>
        <dbReference type="ChEBI" id="CHEBI:30616"/>
        <dbReference type="ChEBI" id="CHEBI:83421"/>
        <dbReference type="ChEBI" id="CHEBI:456216"/>
        <dbReference type="EC" id="2.7.11.1"/>
    </reaction>
</comment>
<comment type="catalytic activity">
    <reaction evidence="7">
        <text>L-threonyl-[protein] + ATP = O-phospho-L-threonyl-[protein] + ADP + H(+)</text>
        <dbReference type="Rhea" id="RHEA:46608"/>
        <dbReference type="Rhea" id="RHEA-COMP:11060"/>
        <dbReference type="Rhea" id="RHEA-COMP:11605"/>
        <dbReference type="ChEBI" id="CHEBI:15378"/>
        <dbReference type="ChEBI" id="CHEBI:30013"/>
        <dbReference type="ChEBI" id="CHEBI:30616"/>
        <dbReference type="ChEBI" id="CHEBI:61977"/>
        <dbReference type="ChEBI" id="CHEBI:456216"/>
        <dbReference type="EC" id="2.7.11.1"/>
    </reaction>
</comment>
<dbReference type="SUPFAM" id="SSF56112">
    <property type="entry name" value="Protein kinase-like (PK-like)"/>
    <property type="match status" value="1"/>
</dbReference>
<dbReference type="AlphaFoldDB" id="A0A926ZEF9"/>
<dbReference type="CDD" id="cd14014">
    <property type="entry name" value="STKc_PknB_like"/>
    <property type="match status" value="1"/>
</dbReference>
<evidence type="ECO:0000256" key="9">
    <source>
        <dbReference type="PROSITE-ProRule" id="PRU10141"/>
    </source>
</evidence>